<dbReference type="InterPro" id="IPR041657">
    <property type="entry name" value="HTH_17"/>
</dbReference>
<name>A0ABW6NWA4_9NOCA</name>
<comment type="caution">
    <text evidence="2">The sequence shown here is derived from an EMBL/GenBank/DDBJ whole genome shotgun (WGS) entry which is preliminary data.</text>
</comment>
<organism evidence="2 3">
    <name type="scientific">Nocardia aobensis</name>
    <dbReference type="NCBI Taxonomy" id="257277"/>
    <lineage>
        <taxon>Bacteria</taxon>
        <taxon>Bacillati</taxon>
        <taxon>Actinomycetota</taxon>
        <taxon>Actinomycetes</taxon>
        <taxon>Mycobacteriales</taxon>
        <taxon>Nocardiaceae</taxon>
        <taxon>Nocardia</taxon>
    </lineage>
</organism>
<protein>
    <submittedName>
        <fullName evidence="2">Helix-turn-helix domain-containing protein</fullName>
    </submittedName>
</protein>
<evidence type="ECO:0000313" key="3">
    <source>
        <dbReference type="Proteomes" id="UP001601442"/>
    </source>
</evidence>
<evidence type="ECO:0000313" key="2">
    <source>
        <dbReference type="EMBL" id="MFF0495450.1"/>
    </source>
</evidence>
<dbReference type="InterPro" id="IPR010093">
    <property type="entry name" value="SinI_DNA-bd"/>
</dbReference>
<proteinExistence type="predicted"/>
<dbReference type="EMBL" id="JBIAMT010000001">
    <property type="protein sequence ID" value="MFF0495450.1"/>
    <property type="molecule type" value="Genomic_DNA"/>
</dbReference>
<reference evidence="2 3" key="1">
    <citation type="submission" date="2024-10" db="EMBL/GenBank/DDBJ databases">
        <title>The Natural Products Discovery Center: Release of the First 8490 Sequenced Strains for Exploring Actinobacteria Biosynthetic Diversity.</title>
        <authorList>
            <person name="Kalkreuter E."/>
            <person name="Kautsar S.A."/>
            <person name="Yang D."/>
            <person name="Bader C.D."/>
            <person name="Teijaro C.N."/>
            <person name="Fluegel L."/>
            <person name="Davis C.M."/>
            <person name="Simpson J.R."/>
            <person name="Lauterbach L."/>
            <person name="Steele A.D."/>
            <person name="Gui C."/>
            <person name="Meng S."/>
            <person name="Li G."/>
            <person name="Viehrig K."/>
            <person name="Ye F."/>
            <person name="Su P."/>
            <person name="Kiefer A.F."/>
            <person name="Nichols A."/>
            <person name="Cepeda A.J."/>
            <person name="Yan W."/>
            <person name="Fan B."/>
            <person name="Jiang Y."/>
            <person name="Adhikari A."/>
            <person name="Zheng C.-J."/>
            <person name="Schuster L."/>
            <person name="Cowan T.M."/>
            <person name="Smanski M.J."/>
            <person name="Chevrette M.G."/>
            <person name="De Carvalho L.P.S."/>
            <person name="Shen B."/>
        </authorList>
    </citation>
    <scope>NUCLEOTIDE SEQUENCE [LARGE SCALE GENOMIC DNA]</scope>
    <source>
        <strain evidence="2 3">NPDC004119</strain>
    </source>
</reference>
<dbReference type="Proteomes" id="UP001601442">
    <property type="component" value="Unassembled WGS sequence"/>
</dbReference>
<gene>
    <name evidence="2" type="ORF">ACFYU5_03505</name>
</gene>
<keyword evidence="3" id="KW-1185">Reference proteome</keyword>
<dbReference type="RefSeq" id="WP_387389483.1">
    <property type="nucleotide sequence ID" value="NZ_JBIAMT010000001.1"/>
</dbReference>
<accession>A0ABW6NWA4</accession>
<evidence type="ECO:0000259" key="1">
    <source>
        <dbReference type="Pfam" id="PF12728"/>
    </source>
</evidence>
<dbReference type="Pfam" id="PF12728">
    <property type="entry name" value="HTH_17"/>
    <property type="match status" value="1"/>
</dbReference>
<sequence length="157" mass="17138">MSTSLIRDEKAVLSIGASEVAQARAFKDQVEQVRGTALAEDGERISVGLSGGDFVEMPAQLTSLVSQILDLVSRGCTVTVGSVPNEVTTTTAAKMLGISRPTLMKMVKDKTLPAHKVGSHTRLFSRDVLDYKERQRAAQREAFDRLRELEDELGMTD</sequence>
<feature type="domain" description="Helix-turn-helix" evidence="1">
    <location>
        <begin position="88"/>
        <end position="136"/>
    </location>
</feature>
<dbReference type="NCBIfam" id="TIGR01764">
    <property type="entry name" value="excise"/>
    <property type="match status" value="1"/>
</dbReference>